<evidence type="ECO:0000256" key="2">
    <source>
        <dbReference type="ARBA" id="ARBA00023163"/>
    </source>
</evidence>
<evidence type="ECO:0000256" key="1">
    <source>
        <dbReference type="ARBA" id="ARBA00023015"/>
    </source>
</evidence>
<feature type="domain" description="HTH bat-type" evidence="3">
    <location>
        <begin position="155"/>
        <end position="206"/>
    </location>
</feature>
<dbReference type="SUPFAM" id="SSF88659">
    <property type="entry name" value="Sigma3 and sigma4 domains of RNA polymerase sigma factors"/>
    <property type="match status" value="1"/>
</dbReference>
<dbReference type="InterPro" id="IPR031803">
    <property type="entry name" value="BAT_GAF/HTH-assoc"/>
</dbReference>
<dbReference type="Proteomes" id="UP000766904">
    <property type="component" value="Unassembled WGS sequence"/>
</dbReference>
<feature type="domain" description="Bacterioopsin transcriptional activator GAF and HTH associated" evidence="4">
    <location>
        <begin position="5"/>
        <end position="148"/>
    </location>
</feature>
<protein>
    <submittedName>
        <fullName evidence="5">Bacterio-opsin activator</fullName>
    </submittedName>
</protein>
<dbReference type="InterPro" id="IPR036388">
    <property type="entry name" value="WH-like_DNA-bd_sf"/>
</dbReference>
<dbReference type="PANTHER" id="PTHR34236:SF1">
    <property type="entry name" value="DIMETHYL SULFOXIDE REDUCTASE TRANSCRIPTIONAL ACTIVATOR"/>
    <property type="match status" value="1"/>
</dbReference>
<keyword evidence="2" id="KW-0804">Transcription</keyword>
<proteinExistence type="predicted"/>
<dbReference type="InterPro" id="IPR007050">
    <property type="entry name" value="HTH_bacterioopsin"/>
</dbReference>
<dbReference type="PANTHER" id="PTHR34236">
    <property type="entry name" value="DIMETHYL SULFOXIDE REDUCTASE TRANSCRIPTIONAL ACTIVATOR"/>
    <property type="match status" value="1"/>
</dbReference>
<dbReference type="Gene3D" id="1.10.10.10">
    <property type="entry name" value="Winged helix-like DNA-binding domain superfamily/Winged helix DNA-binding domain"/>
    <property type="match status" value="1"/>
</dbReference>
<name>A0A8J8Q3I7_9EURY</name>
<sequence>MGFVLEARLSHQDLVLMPTIEAVSGVTVRYEYTVSAAEDTSLFVSVFGSEYEAVEQAMEADHTVSNPNRIVTFPNRAIYRVTMESALDPIPPRCAEEGLFVFKITSDKQGWIVRIYLPDRGALVTFRESCQEREISFRVRQLQESNSNDDATYFLTEQQHEILLLAYYAGYYDIPRRVSQGDLADQLGISTSAVSQRLRRAVAELVSATLETNRTPEAIK</sequence>
<keyword evidence="1" id="KW-0805">Transcription regulation</keyword>
<dbReference type="AlphaFoldDB" id="A0A8J8Q3I7"/>
<accession>A0A8J8Q3I7</accession>
<dbReference type="RefSeq" id="WP_148856646.1">
    <property type="nucleotide sequence ID" value="NZ_PHNJ01000002.1"/>
</dbReference>
<evidence type="ECO:0000313" key="6">
    <source>
        <dbReference type="Proteomes" id="UP000766904"/>
    </source>
</evidence>
<comment type="caution">
    <text evidence="5">The sequence shown here is derived from an EMBL/GenBank/DDBJ whole genome shotgun (WGS) entry which is preliminary data.</text>
</comment>
<dbReference type="Pfam" id="PF15915">
    <property type="entry name" value="BAT"/>
    <property type="match status" value="1"/>
</dbReference>
<keyword evidence="6" id="KW-1185">Reference proteome</keyword>
<dbReference type="EMBL" id="PHNJ01000002">
    <property type="protein sequence ID" value="TYL39515.1"/>
    <property type="molecule type" value="Genomic_DNA"/>
</dbReference>
<evidence type="ECO:0000259" key="3">
    <source>
        <dbReference type="Pfam" id="PF04967"/>
    </source>
</evidence>
<evidence type="ECO:0000259" key="4">
    <source>
        <dbReference type="Pfam" id="PF15915"/>
    </source>
</evidence>
<dbReference type="OrthoDB" id="156233at2157"/>
<evidence type="ECO:0000313" key="5">
    <source>
        <dbReference type="EMBL" id="TYL39515.1"/>
    </source>
</evidence>
<dbReference type="InterPro" id="IPR013324">
    <property type="entry name" value="RNA_pol_sigma_r3/r4-like"/>
</dbReference>
<dbReference type="Pfam" id="PF04967">
    <property type="entry name" value="HTH_10"/>
    <property type="match status" value="1"/>
</dbReference>
<gene>
    <name evidence="5" type="ORF">CV102_04255</name>
</gene>
<reference evidence="5" key="1">
    <citation type="submission" date="2017-11" db="EMBL/GenBank/DDBJ databases">
        <authorList>
            <person name="Kajale S.C."/>
            <person name="Sharma A."/>
        </authorList>
    </citation>
    <scope>NUCLEOTIDE SEQUENCE</scope>
    <source>
        <strain evidence="5">LS1_42</strain>
    </source>
</reference>
<organism evidence="5 6">
    <name type="scientific">Natronococcus pandeyae</name>
    <dbReference type="NCBI Taxonomy" id="2055836"/>
    <lineage>
        <taxon>Archaea</taxon>
        <taxon>Methanobacteriati</taxon>
        <taxon>Methanobacteriota</taxon>
        <taxon>Stenosarchaea group</taxon>
        <taxon>Halobacteria</taxon>
        <taxon>Halobacteriales</taxon>
        <taxon>Natrialbaceae</taxon>
        <taxon>Natronococcus</taxon>
    </lineage>
</organism>